<reference evidence="13 14" key="1">
    <citation type="submission" date="2024-03" db="EMBL/GenBank/DDBJ databases">
        <title>Community enrichment and isolation of bacterial strains for fucoidan degradation.</title>
        <authorList>
            <person name="Sichert A."/>
        </authorList>
    </citation>
    <scope>NUCLEOTIDE SEQUENCE [LARGE SCALE GENOMIC DNA]</scope>
    <source>
        <strain evidence="13 14">AS12</strain>
    </source>
</reference>
<dbReference type="InterPro" id="IPR023346">
    <property type="entry name" value="Lysozyme-like_dom_sf"/>
</dbReference>
<feature type="domain" description="Mannosyl-glycoprotein endo-beta-N-acetylglucosamidase-like" evidence="12">
    <location>
        <begin position="164"/>
        <end position="322"/>
    </location>
</feature>
<gene>
    <name evidence="13" type="primary">flgJ</name>
    <name evidence="13" type="ORF">WNY77_06885</name>
</gene>
<keyword evidence="8 13" id="KW-0378">Hydrolase</keyword>
<dbReference type="SMART" id="SM00047">
    <property type="entry name" value="LYZ2"/>
    <property type="match status" value="1"/>
</dbReference>
<dbReference type="Pfam" id="PF10135">
    <property type="entry name" value="Rod-binding"/>
    <property type="match status" value="1"/>
</dbReference>
<keyword evidence="13" id="KW-0966">Cell projection</keyword>
<organism evidence="13 14">
    <name type="scientific">Paraglaciecola mesophila</name>
    <dbReference type="NCBI Taxonomy" id="197222"/>
    <lineage>
        <taxon>Bacteria</taxon>
        <taxon>Pseudomonadati</taxon>
        <taxon>Pseudomonadota</taxon>
        <taxon>Gammaproteobacteria</taxon>
        <taxon>Alteromonadales</taxon>
        <taxon>Alteromonadaceae</taxon>
        <taxon>Paraglaciecola</taxon>
    </lineage>
</organism>
<evidence type="ECO:0000313" key="13">
    <source>
        <dbReference type="EMBL" id="MEM5497113.1"/>
    </source>
</evidence>
<dbReference type="EMBL" id="JBBMQS010000003">
    <property type="protein sequence ID" value="MEM5497113.1"/>
    <property type="molecule type" value="Genomic_DNA"/>
</dbReference>
<keyword evidence="13" id="KW-0282">Flagellum</keyword>
<evidence type="ECO:0000256" key="4">
    <source>
        <dbReference type="ARBA" id="ARBA00007974"/>
    </source>
</evidence>
<comment type="function">
    <text evidence="1">Flagellum-specific muramidase which hydrolyzes the peptidoglycan layer to assemble the rod structure in the periplasmic space.</text>
</comment>
<dbReference type="InterPro" id="IPR019301">
    <property type="entry name" value="Flagellar_prot_FlgJ_N"/>
</dbReference>
<evidence type="ECO:0000256" key="2">
    <source>
        <dbReference type="ARBA" id="ARBA00004418"/>
    </source>
</evidence>
<evidence type="ECO:0000256" key="10">
    <source>
        <dbReference type="ARBA" id="ARBA00023316"/>
    </source>
</evidence>
<keyword evidence="7" id="KW-1005">Bacterial flagellum biogenesis</keyword>
<keyword evidence="13" id="KW-0969">Cilium</keyword>
<proteinExistence type="inferred from homology"/>
<keyword evidence="6" id="KW-0574">Periplasm</keyword>
<evidence type="ECO:0000313" key="14">
    <source>
        <dbReference type="Proteomes" id="UP001461163"/>
    </source>
</evidence>
<comment type="similarity">
    <text evidence="4">In the C-terminal section; belongs to the glycosyl hydrolase 73 family.</text>
</comment>
<dbReference type="PRINTS" id="PR01002">
    <property type="entry name" value="FLGFLGJ"/>
</dbReference>
<dbReference type="PANTHER" id="PTHR33308:SF9">
    <property type="entry name" value="PEPTIDOGLYCAN HYDROLASE FLGJ"/>
    <property type="match status" value="1"/>
</dbReference>
<evidence type="ECO:0000256" key="8">
    <source>
        <dbReference type="ARBA" id="ARBA00022801"/>
    </source>
</evidence>
<dbReference type="GO" id="GO:0016787">
    <property type="term" value="F:hydrolase activity"/>
    <property type="evidence" value="ECO:0007669"/>
    <property type="project" value="UniProtKB-KW"/>
</dbReference>
<dbReference type="NCBIfam" id="TIGR02541">
    <property type="entry name" value="flagell_FlgJ"/>
    <property type="match status" value="1"/>
</dbReference>
<name>A0ABU9STA9_9ALTE</name>
<dbReference type="InterPro" id="IPR002901">
    <property type="entry name" value="MGlyc_endo_b_GlcNAc-like_dom"/>
</dbReference>
<evidence type="ECO:0000256" key="1">
    <source>
        <dbReference type="ARBA" id="ARBA00002954"/>
    </source>
</evidence>
<evidence type="ECO:0000256" key="5">
    <source>
        <dbReference type="ARBA" id="ARBA00013433"/>
    </source>
</evidence>
<evidence type="ECO:0000256" key="3">
    <source>
        <dbReference type="ARBA" id="ARBA00006880"/>
    </source>
</evidence>
<dbReference type="Proteomes" id="UP001461163">
    <property type="component" value="Unassembled WGS sequence"/>
</dbReference>
<keyword evidence="9" id="KW-0326">Glycosidase</keyword>
<comment type="caution">
    <text evidence="13">The sequence shown here is derived from an EMBL/GenBank/DDBJ whole genome shotgun (WGS) entry which is preliminary data.</text>
</comment>
<evidence type="ECO:0000256" key="9">
    <source>
        <dbReference type="ARBA" id="ARBA00023295"/>
    </source>
</evidence>
<dbReference type="Gene3D" id="2.10.70.40">
    <property type="entry name" value="peptidoglycan hydrolase"/>
    <property type="match status" value="1"/>
</dbReference>
<accession>A0ABU9STA9</accession>
<keyword evidence="14" id="KW-1185">Reference proteome</keyword>
<sequence length="323" mass="35749">MDNIDNSIKFQGQFDMSRNANDIQGLDKLRRAAQSGDDAALQEAAKQFEAIFVQMMLKSMRKAQDVMADKDSPFNSEQVKFYRDMHDQQLATDMSNNGSIGLADIIVKQLSKGGNGFTPSSVIRNDGNLSDINRHSAKSIQQAQQIALPEQRLPQTAASNAGYKDAAFSDQSEFLDALYPVAQQVAKELGIEPKALLAQAAVETGWGQYMMHTEKGNTHNLFGIKAGNGWQGDTVKVNTIEFEEGLAAPKKAEFRAYNSFDDAMQDYASFVKENPRYKQALQNTGDPKRYFDELQQAGYATDPTYAQKVISVLNSGSLNNYQP</sequence>
<evidence type="ECO:0000256" key="11">
    <source>
        <dbReference type="ARBA" id="ARBA00030835"/>
    </source>
</evidence>
<dbReference type="PANTHER" id="PTHR33308">
    <property type="entry name" value="PEPTIDOGLYCAN HYDROLASE FLGJ"/>
    <property type="match status" value="1"/>
</dbReference>
<dbReference type="InterPro" id="IPR051056">
    <property type="entry name" value="Glycosyl_Hydrolase_73"/>
</dbReference>
<dbReference type="Gene3D" id="1.10.530.10">
    <property type="match status" value="1"/>
</dbReference>
<dbReference type="SUPFAM" id="SSF53955">
    <property type="entry name" value="Lysozyme-like"/>
    <property type="match status" value="1"/>
</dbReference>
<evidence type="ECO:0000256" key="6">
    <source>
        <dbReference type="ARBA" id="ARBA00022764"/>
    </source>
</evidence>
<keyword evidence="10" id="KW-0961">Cell wall biogenesis/degradation</keyword>
<evidence type="ECO:0000259" key="12">
    <source>
        <dbReference type="SMART" id="SM00047"/>
    </source>
</evidence>
<dbReference type="Pfam" id="PF01832">
    <property type="entry name" value="Glucosaminidase"/>
    <property type="match status" value="1"/>
</dbReference>
<protein>
    <recommendedName>
        <fullName evidence="5">Peptidoglycan hydrolase FlgJ</fullName>
    </recommendedName>
    <alternativeName>
        <fullName evidence="11">Muramidase FlgJ</fullName>
    </alternativeName>
</protein>
<comment type="similarity">
    <text evidence="3">In the N-terminal section; belongs to the FlgJ family.</text>
</comment>
<comment type="subcellular location">
    <subcellularLocation>
        <location evidence="2">Periplasm</location>
    </subcellularLocation>
</comment>
<dbReference type="RefSeq" id="WP_342881268.1">
    <property type="nucleotide sequence ID" value="NZ_JBBMQS010000003.1"/>
</dbReference>
<dbReference type="InterPro" id="IPR013377">
    <property type="entry name" value="FlgJ"/>
</dbReference>
<evidence type="ECO:0000256" key="7">
    <source>
        <dbReference type="ARBA" id="ARBA00022795"/>
    </source>
</evidence>